<evidence type="ECO:0000313" key="3">
    <source>
        <dbReference type="Proteomes" id="UP000185779"/>
    </source>
</evidence>
<gene>
    <name evidence="2" type="ORF">SBU_000934</name>
</gene>
<proteinExistence type="predicted"/>
<comment type="caution">
    <text evidence="2">The sequence shown here is derived from an EMBL/GenBank/DDBJ whole genome shotgun (WGS) entry which is preliminary data.</text>
</comment>
<dbReference type="Proteomes" id="UP000185779">
    <property type="component" value="Unassembled WGS sequence"/>
</dbReference>
<keyword evidence="1" id="KW-0812">Transmembrane</keyword>
<dbReference type="AlphaFoldDB" id="A0A1F2P5W7"/>
<dbReference type="EMBL" id="LYOR01000003">
    <property type="protein sequence ID" value="OFV66392.1"/>
    <property type="molecule type" value="Genomic_DNA"/>
</dbReference>
<evidence type="ECO:0000313" key="2">
    <source>
        <dbReference type="EMBL" id="OFV66392.1"/>
    </source>
</evidence>
<sequence length="192" mass="21098">MGVVRTLFHDVQGQLHTIEGLAAAGIMIATLLLVMEGAVVVTPQTGLVLDANLKQIGDDALTVLDTNDPFDGIILKHYVALWNNTTTNEIIYDTIIFGNSSGNALNRSLSYLLPDDVLFNLDFIYVNDSTTDEVTVRRVIDNGEPGVDAVVSRRLVTLFANESGYPLSAYWNSTVFLNDPQVVEVRLTLWQV</sequence>
<keyword evidence="1" id="KW-0472">Membrane</keyword>
<keyword evidence="1" id="KW-1133">Transmembrane helix</keyword>
<dbReference type="STRING" id="1839936.SBU_000934"/>
<protein>
    <submittedName>
        <fullName evidence="2">Uncharacterized protein</fullName>
    </submittedName>
</protein>
<evidence type="ECO:0000256" key="1">
    <source>
        <dbReference type="SAM" id="Phobius"/>
    </source>
</evidence>
<dbReference type="Pfam" id="PF23959">
    <property type="entry name" value="DUF7288"/>
    <property type="match status" value="1"/>
</dbReference>
<accession>A0A1F2P5W7</accession>
<dbReference type="InterPro" id="IPR055712">
    <property type="entry name" value="DUF7288"/>
</dbReference>
<reference evidence="2" key="1">
    <citation type="submission" date="2016-05" db="EMBL/GenBank/DDBJ databases">
        <title>Microbial consortia oxidize butane by reversing methanogenesis.</title>
        <authorList>
            <person name="Laso-Perez R."/>
            <person name="Richter M."/>
            <person name="Wegener G."/>
            <person name="Musat F."/>
        </authorList>
    </citation>
    <scope>NUCLEOTIDE SEQUENCE [LARGE SCALE GENOMIC DNA]</scope>
    <source>
        <strain evidence="2">BOX1</strain>
    </source>
</reference>
<organism evidence="2 3">
    <name type="scientific">Candidatus Syntropharchaeum butanivorans</name>
    <dbReference type="NCBI Taxonomy" id="1839936"/>
    <lineage>
        <taxon>Archaea</taxon>
        <taxon>Methanobacteriati</taxon>
        <taxon>Methanobacteriota</taxon>
        <taxon>Stenosarchaea group</taxon>
        <taxon>Methanomicrobia</taxon>
        <taxon>Methanosarcinales</taxon>
        <taxon>ANME-2 cluster</taxon>
        <taxon>Candidatus Syntropharchaeum</taxon>
    </lineage>
</organism>
<feature type="transmembrane region" description="Helical" evidence="1">
    <location>
        <begin position="20"/>
        <end position="41"/>
    </location>
</feature>
<name>A0A1F2P5W7_9EURY</name>
<keyword evidence="3" id="KW-1185">Reference proteome</keyword>